<comment type="caution">
    <text evidence="1">The sequence shown here is derived from an EMBL/GenBank/DDBJ whole genome shotgun (WGS) entry which is preliminary data.</text>
</comment>
<gene>
    <name evidence="1" type="ORF">H9848_09795</name>
</gene>
<accession>A0A9D1XSD8</accession>
<dbReference type="AlphaFoldDB" id="A0A9D1XSD8"/>
<dbReference type="Proteomes" id="UP000823847">
    <property type="component" value="Unassembled WGS sequence"/>
</dbReference>
<reference evidence="1" key="1">
    <citation type="journal article" date="2021" name="PeerJ">
        <title>Extensive microbial diversity within the chicken gut microbiome revealed by metagenomics and culture.</title>
        <authorList>
            <person name="Gilroy R."/>
            <person name="Ravi A."/>
            <person name="Getino M."/>
            <person name="Pursley I."/>
            <person name="Horton D.L."/>
            <person name="Alikhan N.F."/>
            <person name="Baker D."/>
            <person name="Gharbi K."/>
            <person name="Hall N."/>
            <person name="Watson M."/>
            <person name="Adriaenssens E.M."/>
            <person name="Foster-Nyarko E."/>
            <person name="Jarju S."/>
            <person name="Secka A."/>
            <person name="Antonio M."/>
            <person name="Oren A."/>
            <person name="Chaudhuri R.R."/>
            <person name="La Ragione R."/>
            <person name="Hildebrand F."/>
            <person name="Pallen M.J."/>
        </authorList>
    </citation>
    <scope>NUCLEOTIDE SEQUENCE</scope>
    <source>
        <strain evidence="1">ChiHecec2B26-12326</strain>
    </source>
</reference>
<evidence type="ECO:0000313" key="2">
    <source>
        <dbReference type="Proteomes" id="UP000823847"/>
    </source>
</evidence>
<evidence type="ECO:0000313" key="1">
    <source>
        <dbReference type="EMBL" id="HIX86882.1"/>
    </source>
</evidence>
<reference evidence="1" key="2">
    <citation type="submission" date="2021-04" db="EMBL/GenBank/DDBJ databases">
        <authorList>
            <person name="Gilroy R."/>
        </authorList>
    </citation>
    <scope>NUCLEOTIDE SEQUENCE</scope>
    <source>
        <strain evidence="1">ChiHecec2B26-12326</strain>
    </source>
</reference>
<protein>
    <submittedName>
        <fullName evidence="1">Uncharacterized protein</fullName>
    </submittedName>
</protein>
<dbReference type="EMBL" id="DXEN01000073">
    <property type="protein sequence ID" value="HIX86882.1"/>
    <property type="molecule type" value="Genomic_DNA"/>
</dbReference>
<sequence length="154" mass="17517">MFTPGSILHGIFHLKAITKPKYAIVLYNDGINCILTIFTTSEERSGVISPIHGKNPQDSEPLSYVFKKGVIVGELSNKGTVVPFSFPKDTVVVPDYGDQFTTQQAFLAEVTELIKCGELYPYEYENLIYTLYKSKKTKRKYKRIFEEILKNIIP</sequence>
<proteinExistence type="predicted"/>
<name>A0A9D1XSD8_9BACT</name>
<organism evidence="1 2">
    <name type="scientific">Candidatus Parabacteroides intestinigallinarum</name>
    <dbReference type="NCBI Taxonomy" id="2838722"/>
    <lineage>
        <taxon>Bacteria</taxon>
        <taxon>Pseudomonadati</taxon>
        <taxon>Bacteroidota</taxon>
        <taxon>Bacteroidia</taxon>
        <taxon>Bacteroidales</taxon>
        <taxon>Tannerellaceae</taxon>
        <taxon>Parabacteroides</taxon>
    </lineage>
</organism>